<accession>A0A1G8SVU7</accession>
<comment type="similarity">
    <text evidence="1">In the C-terminal section; belongs to the transposase 35 family.</text>
</comment>
<evidence type="ECO:0000259" key="10">
    <source>
        <dbReference type="Pfam" id="PF12323"/>
    </source>
</evidence>
<organism evidence="11 12">
    <name type="scientific">Arthrobacter cupressi</name>
    <dbReference type="NCBI Taxonomy" id="1045773"/>
    <lineage>
        <taxon>Bacteria</taxon>
        <taxon>Bacillati</taxon>
        <taxon>Actinomycetota</taxon>
        <taxon>Actinomycetes</taxon>
        <taxon>Micrococcales</taxon>
        <taxon>Micrococcaceae</taxon>
        <taxon>Arthrobacter</taxon>
    </lineage>
</organism>
<dbReference type="GO" id="GO:0046872">
    <property type="term" value="F:metal ion binding"/>
    <property type="evidence" value="ECO:0007669"/>
    <property type="project" value="UniProtKB-KW"/>
</dbReference>
<dbReference type="PANTHER" id="PTHR30405:SF25">
    <property type="entry name" value="RNA-GUIDED DNA ENDONUCLEASE INSQ-RELATED"/>
    <property type="match status" value="1"/>
</dbReference>
<keyword evidence="7" id="KW-0233">DNA recombination</keyword>
<evidence type="ECO:0000256" key="5">
    <source>
        <dbReference type="ARBA" id="ARBA00022833"/>
    </source>
</evidence>
<protein>
    <submittedName>
        <fullName evidence="11">Putative transposase</fullName>
    </submittedName>
</protein>
<dbReference type="OrthoDB" id="6230307at2"/>
<proteinExistence type="inferred from homology"/>
<dbReference type="EMBL" id="FNEI01000009">
    <property type="protein sequence ID" value="SDJ32855.1"/>
    <property type="molecule type" value="Genomic_DNA"/>
</dbReference>
<dbReference type="STRING" id="1045773.SAMN05216555_109128"/>
<dbReference type="Proteomes" id="UP000182130">
    <property type="component" value="Unassembled WGS sequence"/>
</dbReference>
<evidence type="ECO:0000256" key="2">
    <source>
        <dbReference type="ARBA" id="ARBA00011044"/>
    </source>
</evidence>
<feature type="domain" description="Cas12f1-like TNB" evidence="9">
    <location>
        <begin position="317"/>
        <end position="382"/>
    </location>
</feature>
<evidence type="ECO:0000256" key="4">
    <source>
        <dbReference type="ARBA" id="ARBA00022723"/>
    </source>
</evidence>
<feature type="domain" description="Transposase putative helix-turn-helix" evidence="10">
    <location>
        <begin position="1"/>
        <end position="43"/>
    </location>
</feature>
<keyword evidence="6" id="KW-0238">DNA-binding</keyword>
<dbReference type="RefSeq" id="WP_074589488.1">
    <property type="nucleotide sequence ID" value="NZ_FNEI01000009.1"/>
</dbReference>
<keyword evidence="12" id="KW-1185">Reference proteome</keyword>
<name>A0A1G8SVU7_9MICC</name>
<evidence type="ECO:0000259" key="9">
    <source>
        <dbReference type="Pfam" id="PF07282"/>
    </source>
</evidence>
<gene>
    <name evidence="11" type="ORF">SAMN05216555_109128</name>
</gene>
<evidence type="ECO:0000259" key="8">
    <source>
        <dbReference type="Pfam" id="PF01385"/>
    </source>
</evidence>
<reference evidence="12" key="1">
    <citation type="submission" date="2016-10" db="EMBL/GenBank/DDBJ databases">
        <authorList>
            <person name="Varghese N."/>
            <person name="Submissions S."/>
        </authorList>
    </citation>
    <scope>NUCLEOTIDE SEQUENCE [LARGE SCALE GENOMIC DNA]</scope>
    <source>
        <strain evidence="12">CGMCC 1.10783</strain>
    </source>
</reference>
<dbReference type="InterPro" id="IPR010095">
    <property type="entry name" value="Cas12f1-like_TNB"/>
</dbReference>
<evidence type="ECO:0000256" key="1">
    <source>
        <dbReference type="ARBA" id="ARBA00008761"/>
    </source>
</evidence>
<dbReference type="PANTHER" id="PTHR30405">
    <property type="entry name" value="TRANSPOSASE"/>
    <property type="match status" value="1"/>
</dbReference>
<sequence length="400" mass="45113">MIRLYKFRLYPTSKQQQLLVAMLNDHRDIYNAALQERRDAWTRSHVGIRFVDQDAQLTEIRACDPDLARWSYSSQEQTLRRLDNAFRSFFRRVKYGGNPGYPRFKGAGQLNTVDHRNGDGATWNSIVHPTQTKVRFKGVGHVKVKQHRPVRGRVTRVTVKREGQHWYVLLSAQQDLPTPLPKTGRMIGIDLATGSNGLAYTSLGERIENPAYGKAAQVRLAEANQAIARTQPGSNRRKKARGRFSALHRKISNQRLDYLHKAANHLVADNDVIVAENLNIARMTRRPKSRPDGAGGYEPNGRRAKTGLNRSILDAGWGIFLRLIRAKAESAGREFVQVDPAYTSQTCSRCGYREKANRNGKAFLCLSCGHRDDADINAAVNILRAGLVLRNLARVEPREA</sequence>
<dbReference type="Pfam" id="PF12323">
    <property type="entry name" value="HTH_OrfB_IS605"/>
    <property type="match status" value="1"/>
</dbReference>
<dbReference type="NCBIfam" id="NF040570">
    <property type="entry name" value="guided_TnpB"/>
    <property type="match status" value="1"/>
</dbReference>
<evidence type="ECO:0000256" key="7">
    <source>
        <dbReference type="ARBA" id="ARBA00023172"/>
    </source>
</evidence>
<dbReference type="GO" id="GO:0032196">
    <property type="term" value="P:transposition"/>
    <property type="evidence" value="ECO:0007669"/>
    <property type="project" value="UniProtKB-KW"/>
</dbReference>
<dbReference type="InterPro" id="IPR051399">
    <property type="entry name" value="RNA-guided_DNA_endo/Transpos"/>
</dbReference>
<keyword evidence="4" id="KW-0479">Metal-binding</keyword>
<evidence type="ECO:0000256" key="6">
    <source>
        <dbReference type="ARBA" id="ARBA00023125"/>
    </source>
</evidence>
<dbReference type="InterPro" id="IPR001959">
    <property type="entry name" value="Transposase"/>
</dbReference>
<evidence type="ECO:0000313" key="11">
    <source>
        <dbReference type="EMBL" id="SDJ32855.1"/>
    </source>
</evidence>
<dbReference type="GO" id="GO:0006310">
    <property type="term" value="P:DNA recombination"/>
    <property type="evidence" value="ECO:0007669"/>
    <property type="project" value="UniProtKB-KW"/>
</dbReference>
<evidence type="ECO:0000256" key="3">
    <source>
        <dbReference type="ARBA" id="ARBA00022578"/>
    </source>
</evidence>
<evidence type="ECO:0000313" key="12">
    <source>
        <dbReference type="Proteomes" id="UP000182130"/>
    </source>
</evidence>
<keyword evidence="3" id="KW-0815">Transposition</keyword>
<dbReference type="Pfam" id="PF07282">
    <property type="entry name" value="Cas12f1-like_TNB"/>
    <property type="match status" value="1"/>
</dbReference>
<comment type="similarity">
    <text evidence="2">In the N-terminal section; belongs to the transposase 2 family.</text>
</comment>
<keyword evidence="5" id="KW-0862">Zinc</keyword>
<feature type="domain" description="Probable transposase IS891/IS1136/IS1341" evidence="8">
    <location>
        <begin position="177"/>
        <end position="285"/>
    </location>
</feature>
<dbReference type="AlphaFoldDB" id="A0A1G8SVU7"/>
<dbReference type="InterPro" id="IPR021027">
    <property type="entry name" value="Transposase_put_HTH"/>
</dbReference>
<dbReference type="Pfam" id="PF01385">
    <property type="entry name" value="OrfB_IS605"/>
    <property type="match status" value="1"/>
</dbReference>
<dbReference type="GO" id="GO:0003677">
    <property type="term" value="F:DNA binding"/>
    <property type="evidence" value="ECO:0007669"/>
    <property type="project" value="UniProtKB-KW"/>
</dbReference>